<evidence type="ECO:0000256" key="1">
    <source>
        <dbReference type="SAM" id="Coils"/>
    </source>
</evidence>
<dbReference type="SUPFAM" id="SSF158682">
    <property type="entry name" value="TerB-like"/>
    <property type="match status" value="1"/>
</dbReference>
<protein>
    <submittedName>
        <fullName evidence="3">Putative tellurite resistance protein B-like protein</fullName>
    </submittedName>
</protein>
<reference evidence="3 4" key="1">
    <citation type="submission" date="2019-03" db="EMBL/GenBank/DDBJ databases">
        <title>Genomic Encyclopedia of Type Strains, Phase III (KMG-III): the genomes of soil and plant-associated and newly described type strains.</title>
        <authorList>
            <person name="Whitman W."/>
        </authorList>
    </citation>
    <scope>NUCLEOTIDE SEQUENCE [LARGE SCALE GENOMIC DNA]</scope>
    <source>
        <strain evidence="3 4">CECT 5797</strain>
    </source>
</reference>
<dbReference type="OrthoDB" id="5294347at2"/>
<dbReference type="InterPro" id="IPR029024">
    <property type="entry name" value="TerB-like"/>
</dbReference>
<comment type="caution">
    <text evidence="3">The sequence shown here is derived from an EMBL/GenBank/DDBJ whole genome shotgun (WGS) entry which is preliminary data.</text>
</comment>
<dbReference type="AlphaFoldDB" id="A0A4V3DQS9"/>
<feature type="domain" description="Co-chaperone DjlA N-terminal" evidence="2">
    <location>
        <begin position="27"/>
        <end position="143"/>
    </location>
</feature>
<organism evidence="3 4">
    <name type="scientific">Halomonas ventosae</name>
    <dbReference type="NCBI Taxonomy" id="229007"/>
    <lineage>
        <taxon>Bacteria</taxon>
        <taxon>Pseudomonadati</taxon>
        <taxon>Pseudomonadota</taxon>
        <taxon>Gammaproteobacteria</taxon>
        <taxon>Oceanospirillales</taxon>
        <taxon>Halomonadaceae</taxon>
        <taxon>Halomonas</taxon>
    </lineage>
</organism>
<dbReference type="Pfam" id="PF05099">
    <property type="entry name" value="TerB"/>
    <property type="match status" value="1"/>
</dbReference>
<name>A0A4V3DQS9_9GAMM</name>
<evidence type="ECO:0000313" key="4">
    <source>
        <dbReference type="Proteomes" id="UP000295212"/>
    </source>
</evidence>
<dbReference type="EMBL" id="SNZJ01000001">
    <property type="protein sequence ID" value="TDR57296.1"/>
    <property type="molecule type" value="Genomic_DNA"/>
</dbReference>
<gene>
    <name evidence="3" type="ORF">DFP85_101111</name>
</gene>
<feature type="coiled-coil region" evidence="1">
    <location>
        <begin position="53"/>
        <end position="80"/>
    </location>
</feature>
<keyword evidence="1" id="KW-0175">Coiled coil</keyword>
<dbReference type="Gene3D" id="1.10.3680.10">
    <property type="entry name" value="TerB-like"/>
    <property type="match status" value="1"/>
</dbReference>
<dbReference type="RefSeq" id="WP_133633904.1">
    <property type="nucleotide sequence ID" value="NZ_SNZJ01000001.1"/>
</dbReference>
<proteinExistence type="predicted"/>
<dbReference type="InterPro" id="IPR007791">
    <property type="entry name" value="DjlA_N"/>
</dbReference>
<dbReference type="Proteomes" id="UP000295212">
    <property type="component" value="Unassembled WGS sequence"/>
</dbReference>
<evidence type="ECO:0000259" key="2">
    <source>
        <dbReference type="Pfam" id="PF05099"/>
    </source>
</evidence>
<sequence>MIDSIQRFFNDMMAAGDRPNEPVISLELATAALLFEVARADYHLDGSEVALLRDLLQRRFKLAEAELDELMRLAREEAESAVDHYQFVSLVKEHFDYDQRCELVRMMWSLSLADGEQHHLEEHRIRRLAELLHVSHSDFIRAKLRVQEDDPGN</sequence>
<dbReference type="CDD" id="cd07313">
    <property type="entry name" value="terB_like_2"/>
    <property type="match status" value="1"/>
</dbReference>
<accession>A0A4V3DQS9</accession>
<evidence type="ECO:0000313" key="3">
    <source>
        <dbReference type="EMBL" id="TDR57296.1"/>
    </source>
</evidence>